<organism evidence="1 2">
    <name type="scientific">Racocetra persica</name>
    <dbReference type="NCBI Taxonomy" id="160502"/>
    <lineage>
        <taxon>Eukaryota</taxon>
        <taxon>Fungi</taxon>
        <taxon>Fungi incertae sedis</taxon>
        <taxon>Mucoromycota</taxon>
        <taxon>Glomeromycotina</taxon>
        <taxon>Glomeromycetes</taxon>
        <taxon>Diversisporales</taxon>
        <taxon>Gigasporaceae</taxon>
        <taxon>Racocetra</taxon>
    </lineage>
</organism>
<name>A0ACA9Q7K8_9GLOM</name>
<protein>
    <submittedName>
        <fullName evidence="1">31572_t:CDS:1</fullName>
    </submittedName>
</protein>
<gene>
    <name evidence="1" type="ORF">RPERSI_LOCUS12773</name>
</gene>
<proteinExistence type="predicted"/>
<feature type="non-terminal residue" evidence="1">
    <location>
        <position position="1"/>
    </location>
</feature>
<accession>A0ACA9Q7K8</accession>
<evidence type="ECO:0000313" key="2">
    <source>
        <dbReference type="Proteomes" id="UP000789920"/>
    </source>
</evidence>
<reference evidence="1" key="1">
    <citation type="submission" date="2021-06" db="EMBL/GenBank/DDBJ databases">
        <authorList>
            <person name="Kallberg Y."/>
            <person name="Tangrot J."/>
            <person name="Rosling A."/>
        </authorList>
    </citation>
    <scope>NUCLEOTIDE SEQUENCE</scope>
    <source>
        <strain evidence="1">MA461A</strain>
    </source>
</reference>
<feature type="non-terminal residue" evidence="1">
    <location>
        <position position="58"/>
    </location>
</feature>
<keyword evidence="2" id="KW-1185">Reference proteome</keyword>
<sequence>VSSSHNYSSTPPDQTETLISQKAISESLGLGLDLDPREMIKIINILNTILVHEIKMTK</sequence>
<evidence type="ECO:0000313" key="1">
    <source>
        <dbReference type="EMBL" id="CAG8737147.1"/>
    </source>
</evidence>
<comment type="caution">
    <text evidence="1">The sequence shown here is derived from an EMBL/GenBank/DDBJ whole genome shotgun (WGS) entry which is preliminary data.</text>
</comment>
<dbReference type="EMBL" id="CAJVQC010027678">
    <property type="protein sequence ID" value="CAG8737147.1"/>
    <property type="molecule type" value="Genomic_DNA"/>
</dbReference>
<dbReference type="Proteomes" id="UP000789920">
    <property type="component" value="Unassembled WGS sequence"/>
</dbReference>